<evidence type="ECO:0000313" key="4">
    <source>
        <dbReference type="EMBL" id="WKN37203.1"/>
    </source>
</evidence>
<dbReference type="GO" id="GO:0016787">
    <property type="term" value="F:hydrolase activity"/>
    <property type="evidence" value="ECO:0007669"/>
    <property type="project" value="UniProtKB-KW"/>
</dbReference>
<proteinExistence type="inferred from homology"/>
<dbReference type="InterPro" id="IPR000917">
    <property type="entry name" value="Sulfatase_N"/>
</dbReference>
<dbReference type="InterPro" id="IPR052701">
    <property type="entry name" value="GAG_Ulvan_Degrading_Sulfatases"/>
</dbReference>
<dbReference type="AlphaFoldDB" id="A0AA49GPL7"/>
<dbReference type="Pfam" id="PF00884">
    <property type="entry name" value="Sulfatase"/>
    <property type="match status" value="1"/>
</dbReference>
<dbReference type="Gene3D" id="3.40.720.10">
    <property type="entry name" value="Alkaline Phosphatase, subunit A"/>
    <property type="match status" value="1"/>
</dbReference>
<dbReference type="PROSITE" id="PS00523">
    <property type="entry name" value="SULFATASE_1"/>
    <property type="match status" value="1"/>
</dbReference>
<dbReference type="CDD" id="cd16027">
    <property type="entry name" value="SGSH"/>
    <property type="match status" value="1"/>
</dbReference>
<sequence length="621" mass="71183">MKRHFRLSFVIFSFLFLATHMYPLLAQQARPNIIIFISDDQSQMDVGCYGNPDVKTPFMDKLAAEGMRFTAAYAATPMCAPSRSNMFTGLYPFRNGSQMNHFAVQPGTKMLPDYLKSLGYRVVIAGKVDVYPQPDFEHIGEYFGKYFPISNRDDPRHVSTQFIKDNFNNNAEQPICLIVSTWLPHVPWVENEMFDPATLTLPDYLVDTEATRQAVAAYYQSISAADHMLGEVMQALDDTGQQDNTVFMFFSDQGPQFPSAKWTTYRQGLNIPFIVRWPEKIKKGSVSEALISLTDLTPTLIDLAGGQAAPNLDGHSFKEVLLGNKQEHRDYAFAETSVEPHYWYNYVPSRTIITKQGLHYIKNYFPGVRFITHIDKVEQDHFYFDSWVEKAAHDQTAQELLHRYSYRPPEELYDISNDPGEFNNLVKEAAYAQDLTDLQQLLSHALEQQGETEAMILHGSLPTFFDRSYQVEQHISVSDQSFDRTKWNPDTLFISAYVEGIEQNGILCDYFGRFHLFTHDDKIGIALEDSQRYESRPLSEPQGHLLVKLTQAGRLTIHYNNQEILSSQLEKDYTKIQPGYFSCGLIRDKVLPEGQPNVFEGKIHNLRVSINTMSRNPMPRQ</sequence>
<reference evidence="4" key="1">
    <citation type="journal article" date="2023" name="Comput. Struct. Biotechnol. J.">
        <title>Discovery of a novel marine Bacteroidetes with a rich repertoire of carbohydrate-active enzymes.</title>
        <authorList>
            <person name="Chen B."/>
            <person name="Liu G."/>
            <person name="Chen Q."/>
            <person name="Wang H."/>
            <person name="Liu L."/>
            <person name="Tang K."/>
        </authorList>
    </citation>
    <scope>NUCLEOTIDE SEQUENCE</scope>
    <source>
        <strain evidence="4">TK19036</strain>
    </source>
</reference>
<name>A0AA49GPL7_9BACT</name>
<evidence type="ECO:0000256" key="1">
    <source>
        <dbReference type="ARBA" id="ARBA00008779"/>
    </source>
</evidence>
<organism evidence="4">
    <name type="scientific">Roseihalotalea indica</name>
    <dbReference type="NCBI Taxonomy" id="2867963"/>
    <lineage>
        <taxon>Bacteria</taxon>
        <taxon>Pseudomonadati</taxon>
        <taxon>Bacteroidota</taxon>
        <taxon>Cytophagia</taxon>
        <taxon>Cytophagales</taxon>
        <taxon>Catalimonadaceae</taxon>
        <taxon>Roseihalotalea</taxon>
    </lineage>
</organism>
<accession>A0AA49GPL7</accession>
<protein>
    <submittedName>
        <fullName evidence="4">Sulfatase</fullName>
    </submittedName>
</protein>
<dbReference type="InterPro" id="IPR024607">
    <property type="entry name" value="Sulfatase_CS"/>
</dbReference>
<feature type="domain" description="Sulfatase N-terminal" evidence="3">
    <location>
        <begin position="31"/>
        <end position="305"/>
    </location>
</feature>
<dbReference type="PANTHER" id="PTHR43751">
    <property type="entry name" value="SULFATASE"/>
    <property type="match status" value="1"/>
</dbReference>
<dbReference type="EMBL" id="CP120682">
    <property type="protein sequence ID" value="WKN37203.1"/>
    <property type="molecule type" value="Genomic_DNA"/>
</dbReference>
<dbReference type="SUPFAM" id="SSF53649">
    <property type="entry name" value="Alkaline phosphatase-like"/>
    <property type="match status" value="1"/>
</dbReference>
<reference evidence="4" key="2">
    <citation type="journal article" date="2024" name="Antonie Van Leeuwenhoek">
        <title>Roseihalotalea indica gen. nov., sp. nov., a halophilic Bacteroidetes from mesopelagic Southwest Indian Ocean with higher carbohydrate metabolic potential.</title>
        <authorList>
            <person name="Chen B."/>
            <person name="Zhang M."/>
            <person name="Lin D."/>
            <person name="Ye J."/>
            <person name="Tang K."/>
        </authorList>
    </citation>
    <scope>NUCLEOTIDE SEQUENCE</scope>
    <source>
        <strain evidence="4">TK19036</strain>
    </source>
</reference>
<comment type="similarity">
    <text evidence="1">Belongs to the sulfatase family.</text>
</comment>
<evidence type="ECO:0000259" key="3">
    <source>
        <dbReference type="Pfam" id="PF00884"/>
    </source>
</evidence>
<gene>
    <name evidence="4" type="ORF">K4G66_00585</name>
</gene>
<evidence type="ECO:0000256" key="2">
    <source>
        <dbReference type="ARBA" id="ARBA00022801"/>
    </source>
</evidence>
<keyword evidence="2" id="KW-0378">Hydrolase</keyword>
<dbReference type="InterPro" id="IPR017850">
    <property type="entry name" value="Alkaline_phosphatase_core_sf"/>
</dbReference>
<dbReference type="PANTHER" id="PTHR43751:SF1">
    <property type="entry name" value="SULFATASE ATSG-RELATED"/>
    <property type="match status" value="1"/>
</dbReference>